<name>A0ABR1D5N6_NECAM</name>
<feature type="compositionally biased region" description="Polar residues" evidence="2">
    <location>
        <begin position="42"/>
        <end position="71"/>
    </location>
</feature>
<evidence type="ECO:0008006" key="5">
    <source>
        <dbReference type="Google" id="ProtNLM"/>
    </source>
</evidence>
<accession>A0ABR1D5N6</accession>
<proteinExistence type="predicted"/>
<keyword evidence="1" id="KW-0175">Coiled coil</keyword>
<feature type="coiled-coil region" evidence="1">
    <location>
        <begin position="382"/>
        <end position="416"/>
    </location>
</feature>
<feature type="compositionally biased region" description="Polar residues" evidence="2">
    <location>
        <begin position="335"/>
        <end position="346"/>
    </location>
</feature>
<comment type="caution">
    <text evidence="3">The sequence shown here is derived from an EMBL/GenBank/DDBJ whole genome shotgun (WGS) entry which is preliminary data.</text>
</comment>
<feature type="region of interest" description="Disordered" evidence="2">
    <location>
        <begin position="332"/>
        <end position="354"/>
    </location>
</feature>
<evidence type="ECO:0000313" key="3">
    <source>
        <dbReference type="EMBL" id="KAK6745835.1"/>
    </source>
</evidence>
<protein>
    <recommendedName>
        <fullName evidence="5">Regulatory protein zeste</fullName>
    </recommendedName>
</protein>
<evidence type="ECO:0000256" key="1">
    <source>
        <dbReference type="SAM" id="Coils"/>
    </source>
</evidence>
<organism evidence="3 4">
    <name type="scientific">Necator americanus</name>
    <name type="common">Human hookworm</name>
    <dbReference type="NCBI Taxonomy" id="51031"/>
    <lineage>
        <taxon>Eukaryota</taxon>
        <taxon>Metazoa</taxon>
        <taxon>Ecdysozoa</taxon>
        <taxon>Nematoda</taxon>
        <taxon>Chromadorea</taxon>
        <taxon>Rhabditida</taxon>
        <taxon>Rhabditina</taxon>
        <taxon>Rhabditomorpha</taxon>
        <taxon>Strongyloidea</taxon>
        <taxon>Ancylostomatidae</taxon>
        <taxon>Bunostominae</taxon>
        <taxon>Necator</taxon>
    </lineage>
</organism>
<gene>
    <name evidence="3" type="primary">Necator_chrIII.g12904</name>
    <name evidence="3" type="ORF">RB195_012137</name>
</gene>
<evidence type="ECO:0000313" key="4">
    <source>
        <dbReference type="Proteomes" id="UP001303046"/>
    </source>
</evidence>
<keyword evidence="4" id="KW-1185">Reference proteome</keyword>
<reference evidence="3 4" key="1">
    <citation type="submission" date="2023-08" db="EMBL/GenBank/DDBJ databases">
        <title>A Necator americanus chromosomal reference genome.</title>
        <authorList>
            <person name="Ilik V."/>
            <person name="Petrzelkova K.J."/>
            <person name="Pardy F."/>
            <person name="Fuh T."/>
            <person name="Niatou-Singa F.S."/>
            <person name="Gouil Q."/>
            <person name="Baker L."/>
            <person name="Ritchie M.E."/>
            <person name="Jex A.R."/>
            <person name="Gazzola D."/>
            <person name="Li H."/>
            <person name="Toshio Fujiwara R."/>
            <person name="Zhan B."/>
            <person name="Aroian R.V."/>
            <person name="Pafco B."/>
            <person name="Schwarz E.M."/>
        </authorList>
    </citation>
    <scope>NUCLEOTIDE SEQUENCE [LARGE SCALE GENOMIC DNA]</scope>
    <source>
        <strain evidence="3 4">Aroian</strain>
        <tissue evidence="3">Whole animal</tissue>
    </source>
</reference>
<evidence type="ECO:0000256" key="2">
    <source>
        <dbReference type="SAM" id="MobiDB-lite"/>
    </source>
</evidence>
<dbReference type="EMBL" id="JAVFWL010000003">
    <property type="protein sequence ID" value="KAK6745835.1"/>
    <property type="molecule type" value="Genomic_DNA"/>
</dbReference>
<sequence>MHLFRFQMIQLKRDSPSPAECASEAKKLKGNVELPVTETADIENSTSIDGKSTSANSTNDPSSCSTTTTHENNQREKDLRRERGEMLLKLFREHPQLTDTATARKAEKNLERAQLWEEITRQINDAFSCRLETLSVEKTKKLLTYYKKKDDGSYDKIKAHNQSSFDEYQTDGDFDSTDPPSRCESVVSEHGGFEGDASTTAHATVSTEAEQHLRRFIVSLGSSSCDLSAAKSESPPSTILPDTAYNLKKERHDFVVATADHYLERMCFDSSSRSAQVNAERHNMWVKITHLTNEKYGSLLNPLGVEQTKKLFSNCKRRRRLRVDKGGEDWPLLPLSSTTESVSSEPDSAATNNTSSVASTLDSFIARDDSSSGHHLQYLMHGLDLSVEIRELRRQLAESEAEVARLQRIIVEQANDYRSRISSLVDFFKAAADKKVAEDIRSYLGVT</sequence>
<dbReference type="Proteomes" id="UP001303046">
    <property type="component" value="Unassembled WGS sequence"/>
</dbReference>
<feature type="region of interest" description="Disordered" evidence="2">
    <location>
        <begin position="32"/>
        <end position="79"/>
    </location>
</feature>